<comment type="subcellular location">
    <subcellularLocation>
        <location evidence="1">Membrane</location>
        <topology evidence="1">Single-pass type I membrane protein</topology>
    </subcellularLocation>
</comment>
<proteinExistence type="inferred from homology"/>
<feature type="region of interest" description="Disordered" evidence="11">
    <location>
        <begin position="603"/>
        <end position="647"/>
    </location>
</feature>
<dbReference type="InterPro" id="IPR013210">
    <property type="entry name" value="LRR_N_plant-typ"/>
</dbReference>
<feature type="compositionally biased region" description="Low complexity" evidence="11">
    <location>
        <begin position="629"/>
        <end position="647"/>
    </location>
</feature>
<dbReference type="PROSITE" id="PS50011">
    <property type="entry name" value="PROTEIN_KINASE_DOM"/>
    <property type="match status" value="1"/>
</dbReference>
<dbReference type="InterPro" id="IPR000719">
    <property type="entry name" value="Prot_kinase_dom"/>
</dbReference>
<evidence type="ECO:0000256" key="7">
    <source>
        <dbReference type="ARBA" id="ARBA00022737"/>
    </source>
</evidence>
<dbReference type="PANTHER" id="PTHR48007">
    <property type="entry name" value="LEUCINE-RICH REPEAT RECEPTOR-LIKE PROTEIN KINASE PXC1"/>
    <property type="match status" value="1"/>
</dbReference>
<dbReference type="Gene3D" id="3.80.10.10">
    <property type="entry name" value="Ribonuclease Inhibitor"/>
    <property type="match status" value="2"/>
</dbReference>
<dbReference type="FunFam" id="3.80.10.10:FF:000275">
    <property type="entry name" value="Leucine-rich repeat receptor-like protein kinase"/>
    <property type="match status" value="1"/>
</dbReference>
<dbReference type="Pfam" id="PF08263">
    <property type="entry name" value="LRRNT_2"/>
    <property type="match status" value="1"/>
</dbReference>
<dbReference type="OrthoDB" id="346907at2759"/>
<name>A0A067KI93_JATCU</name>
<feature type="compositionally biased region" description="Polar residues" evidence="11">
    <location>
        <begin position="603"/>
        <end position="628"/>
    </location>
</feature>
<dbReference type="CDD" id="cd14066">
    <property type="entry name" value="STKc_IRAK"/>
    <property type="match status" value="1"/>
</dbReference>
<dbReference type="InterPro" id="IPR032675">
    <property type="entry name" value="LRR_dom_sf"/>
</dbReference>
<protein>
    <recommendedName>
        <fullName evidence="14">Protein kinase domain-containing protein</fullName>
    </recommendedName>
</protein>
<dbReference type="InterPro" id="IPR046959">
    <property type="entry name" value="PRK1-6/SRF4-like"/>
</dbReference>
<dbReference type="AlphaFoldDB" id="A0A067KI93"/>
<dbReference type="SUPFAM" id="SSF56112">
    <property type="entry name" value="Protein kinase-like (PK-like)"/>
    <property type="match status" value="1"/>
</dbReference>
<evidence type="ECO:0000256" key="11">
    <source>
        <dbReference type="SAM" id="MobiDB-lite"/>
    </source>
</evidence>
<evidence type="ECO:0000256" key="6">
    <source>
        <dbReference type="ARBA" id="ARBA00022729"/>
    </source>
</evidence>
<keyword evidence="5 12" id="KW-0812">Transmembrane</keyword>
<feature type="signal peptide" evidence="13">
    <location>
        <begin position="1"/>
        <end position="22"/>
    </location>
</feature>
<feature type="region of interest" description="Disordered" evidence="11">
    <location>
        <begin position="398"/>
        <end position="436"/>
    </location>
</feature>
<dbReference type="KEGG" id="jcu:105639769"/>
<dbReference type="Pfam" id="PF13855">
    <property type="entry name" value="LRR_8"/>
    <property type="match status" value="2"/>
</dbReference>
<dbReference type="Proteomes" id="UP000027138">
    <property type="component" value="Unassembled WGS sequence"/>
</dbReference>
<evidence type="ECO:0000256" key="10">
    <source>
        <dbReference type="ARBA" id="ARBA00023180"/>
    </source>
</evidence>
<dbReference type="PANTHER" id="PTHR48007:SF47">
    <property type="entry name" value="PROTEIN KINASE DOMAIN-CONTAINING PROTEIN"/>
    <property type="match status" value="1"/>
</dbReference>
<keyword evidence="7" id="KW-0677">Repeat</keyword>
<dbReference type="SUPFAM" id="SSF52058">
    <property type="entry name" value="L domain-like"/>
    <property type="match status" value="1"/>
</dbReference>
<keyword evidence="4" id="KW-0433">Leucine-rich repeat</keyword>
<evidence type="ECO:0000256" key="12">
    <source>
        <dbReference type="SAM" id="Phobius"/>
    </source>
</evidence>
<evidence type="ECO:0000313" key="15">
    <source>
        <dbReference type="EMBL" id="KDP31995.1"/>
    </source>
</evidence>
<feature type="compositionally biased region" description="Basic and acidic residues" evidence="11">
    <location>
        <begin position="413"/>
        <end position="430"/>
    </location>
</feature>
<feature type="transmembrane region" description="Helical" evidence="12">
    <location>
        <begin position="329"/>
        <end position="351"/>
    </location>
</feature>
<dbReference type="FunFam" id="3.80.10.10:FF:000722">
    <property type="entry name" value="Leucine-rich repeat receptor-like protein kinase"/>
    <property type="match status" value="1"/>
</dbReference>
<organism evidence="15 16">
    <name type="scientific">Jatropha curcas</name>
    <name type="common">Barbados nut</name>
    <dbReference type="NCBI Taxonomy" id="180498"/>
    <lineage>
        <taxon>Eukaryota</taxon>
        <taxon>Viridiplantae</taxon>
        <taxon>Streptophyta</taxon>
        <taxon>Embryophyta</taxon>
        <taxon>Tracheophyta</taxon>
        <taxon>Spermatophyta</taxon>
        <taxon>Magnoliopsida</taxon>
        <taxon>eudicotyledons</taxon>
        <taxon>Gunneridae</taxon>
        <taxon>Pentapetalae</taxon>
        <taxon>rosids</taxon>
        <taxon>fabids</taxon>
        <taxon>Malpighiales</taxon>
        <taxon>Euphorbiaceae</taxon>
        <taxon>Crotonoideae</taxon>
        <taxon>Jatropheae</taxon>
        <taxon>Jatropha</taxon>
    </lineage>
</organism>
<dbReference type="Gene3D" id="1.10.510.10">
    <property type="entry name" value="Transferase(Phosphotransferase) domain 1"/>
    <property type="match status" value="1"/>
</dbReference>
<sequence>MSFQRNRILALNLLLLVVKSFGLNTDGILLLSFKFSILDDPLHVLQTWNFYDETPCSWNGVSCSLDNSFPHVTGLSLPNSQLLGSIPADLGMIQNLRNLDLSNNSLNGSLPLSLFNATQLRFLDLSNNLISGVLPETIGRLQNLDFLNLSDNALAGNLPASLSTIYNLTVLSLKNNYFFGVLPAGFRAVEVLDLSSNLINGSLPKDFGGDSLSYLNLSYNKLSGSIPAEFASQIPGNATIDLSFNNLSGEIPDSRIFLNQQGSSFTGNPDLCGDPLRNKCPIPSSPSSLPNVSSPTSPPAIAAIPRTIASSPAAGNRQVGSQGLRRGTIVGIVVGDILGVVILGMIIFYVYKLKKKKRKNVETTIKDEANSAKDDTWSSSSSESRGFTRWSCLLKRGDNEEESDSSSCDNDLEDPKRQENQRPQEQEQNKRGTLMTVDGEKDLELETLLKASAYILGATGSSIMYKAVLEDGTALAVRRIGESHVERFRDFETQVRVIAKLVHPNLVRIRGFYWGVDEKLVIYDFVPNGSLANARYRKASSSPCHLPWETRLKIAKGVARGLSFLHDKKNVHGNLKPSNILLGSDMEPRIGDFGLEKLVTGDSSYKSSGSTRNFGSKRSTASRDSFQDISLGPSPSPSPSSIGGLSPYHAPESLRSLKPNPKWDVYSFGVILLELLTGKVIVVDELGQGNNGLAVDDKNRAMRMADVAIRADVEGKEEALLACFKLGYNCASPIPQKRPTMKEALQVLEKIPFSFSSSSSYLYGR</sequence>
<feature type="chain" id="PRO_5001639573" description="Protein kinase domain-containing protein" evidence="13">
    <location>
        <begin position="23"/>
        <end position="765"/>
    </location>
</feature>
<dbReference type="InterPro" id="IPR001611">
    <property type="entry name" value="Leu-rich_rpt"/>
</dbReference>
<evidence type="ECO:0000256" key="5">
    <source>
        <dbReference type="ARBA" id="ARBA00022692"/>
    </source>
</evidence>
<keyword evidence="10" id="KW-0325">Glycoprotein</keyword>
<dbReference type="Pfam" id="PF07714">
    <property type="entry name" value="PK_Tyr_Ser-Thr"/>
    <property type="match status" value="1"/>
</dbReference>
<evidence type="ECO:0000256" key="4">
    <source>
        <dbReference type="ARBA" id="ARBA00022614"/>
    </source>
</evidence>
<dbReference type="GO" id="GO:0004672">
    <property type="term" value="F:protein kinase activity"/>
    <property type="evidence" value="ECO:0007669"/>
    <property type="project" value="InterPro"/>
</dbReference>
<keyword evidence="8 12" id="KW-1133">Transmembrane helix</keyword>
<keyword evidence="9 12" id="KW-0472">Membrane</keyword>
<dbReference type="Gene3D" id="3.30.200.20">
    <property type="entry name" value="Phosphorylase Kinase, domain 1"/>
    <property type="match status" value="1"/>
</dbReference>
<dbReference type="Pfam" id="PF00069">
    <property type="entry name" value="Pkinase"/>
    <property type="match status" value="1"/>
</dbReference>
<comment type="similarity">
    <text evidence="2">Belongs to the RLP family.</text>
</comment>
<dbReference type="InterPro" id="IPR001245">
    <property type="entry name" value="Ser-Thr/Tyr_kinase_cat_dom"/>
</dbReference>
<dbReference type="GO" id="GO:0005524">
    <property type="term" value="F:ATP binding"/>
    <property type="evidence" value="ECO:0007669"/>
    <property type="project" value="InterPro"/>
</dbReference>
<evidence type="ECO:0000256" key="3">
    <source>
        <dbReference type="ARBA" id="ARBA00022553"/>
    </source>
</evidence>
<evidence type="ECO:0000256" key="9">
    <source>
        <dbReference type="ARBA" id="ARBA00023136"/>
    </source>
</evidence>
<evidence type="ECO:0000259" key="14">
    <source>
        <dbReference type="PROSITE" id="PS50011"/>
    </source>
</evidence>
<evidence type="ECO:0000256" key="1">
    <source>
        <dbReference type="ARBA" id="ARBA00004479"/>
    </source>
</evidence>
<dbReference type="InterPro" id="IPR011009">
    <property type="entry name" value="Kinase-like_dom_sf"/>
</dbReference>
<keyword evidence="3" id="KW-0597">Phosphoprotein</keyword>
<evidence type="ECO:0000256" key="13">
    <source>
        <dbReference type="SAM" id="SignalP"/>
    </source>
</evidence>
<gene>
    <name evidence="15" type="ORF">JCGZ_12456</name>
</gene>
<dbReference type="PRINTS" id="PR00019">
    <property type="entry name" value="LEURICHRPT"/>
</dbReference>
<dbReference type="EMBL" id="KK914593">
    <property type="protein sequence ID" value="KDP31995.1"/>
    <property type="molecule type" value="Genomic_DNA"/>
</dbReference>
<keyword evidence="6 13" id="KW-0732">Signal</keyword>
<accession>A0A067KI93</accession>
<keyword evidence="16" id="KW-1185">Reference proteome</keyword>
<reference evidence="15 16" key="1">
    <citation type="journal article" date="2014" name="PLoS ONE">
        <title>Global Analysis of Gene Expression Profiles in Physic Nut (Jatropha curcas L.) Seedlings Exposed to Salt Stress.</title>
        <authorList>
            <person name="Zhang L."/>
            <person name="Zhang C."/>
            <person name="Wu P."/>
            <person name="Chen Y."/>
            <person name="Li M."/>
            <person name="Jiang H."/>
            <person name="Wu G."/>
        </authorList>
    </citation>
    <scope>NUCLEOTIDE SEQUENCE [LARGE SCALE GENOMIC DNA]</scope>
    <source>
        <strain evidence="16">cv. GZQX0401</strain>
        <tissue evidence="15">Young leaves</tissue>
    </source>
</reference>
<dbReference type="GO" id="GO:0016020">
    <property type="term" value="C:membrane"/>
    <property type="evidence" value="ECO:0007669"/>
    <property type="project" value="UniProtKB-SubCell"/>
</dbReference>
<evidence type="ECO:0000313" key="16">
    <source>
        <dbReference type="Proteomes" id="UP000027138"/>
    </source>
</evidence>
<evidence type="ECO:0000256" key="8">
    <source>
        <dbReference type="ARBA" id="ARBA00022989"/>
    </source>
</evidence>
<feature type="domain" description="Protein kinase" evidence="14">
    <location>
        <begin position="450"/>
        <end position="754"/>
    </location>
</feature>
<evidence type="ECO:0000256" key="2">
    <source>
        <dbReference type="ARBA" id="ARBA00009592"/>
    </source>
</evidence>